<keyword evidence="3" id="KW-1185">Reference proteome</keyword>
<dbReference type="KEGG" id="fli:Fleli_0857"/>
<organism evidence="2 3">
    <name type="scientific">Bernardetia litoralis (strain ATCC 23117 / DSM 6794 / NBRC 15988 / NCIMB 1366 / Fx l1 / Sio-4)</name>
    <name type="common">Flexibacter litoralis</name>
    <dbReference type="NCBI Taxonomy" id="880071"/>
    <lineage>
        <taxon>Bacteria</taxon>
        <taxon>Pseudomonadati</taxon>
        <taxon>Bacteroidota</taxon>
        <taxon>Cytophagia</taxon>
        <taxon>Cytophagales</taxon>
        <taxon>Bernardetiaceae</taxon>
        <taxon>Bernardetia</taxon>
    </lineage>
</organism>
<dbReference type="STRING" id="880071.Fleli_0857"/>
<dbReference type="NCBIfam" id="NF003967">
    <property type="entry name" value="PRK05461.1"/>
    <property type="match status" value="1"/>
</dbReference>
<evidence type="ECO:0000313" key="3">
    <source>
        <dbReference type="Proteomes" id="UP000006054"/>
    </source>
</evidence>
<feature type="domain" description="ApaG" evidence="1">
    <location>
        <begin position="7"/>
        <end position="130"/>
    </location>
</feature>
<dbReference type="OrthoDB" id="9795226at2"/>
<dbReference type="RefSeq" id="WP_014796772.1">
    <property type="nucleotide sequence ID" value="NC_018018.1"/>
</dbReference>
<dbReference type="PROSITE" id="PS51087">
    <property type="entry name" value="APAG"/>
    <property type="match status" value="1"/>
</dbReference>
<dbReference type="PANTHER" id="PTHR47191">
    <property type="entry name" value="OS05G0170800 PROTEIN"/>
    <property type="match status" value="1"/>
</dbReference>
<dbReference type="InterPro" id="IPR050718">
    <property type="entry name" value="ApaG-like"/>
</dbReference>
<name>I4AH79_BERLS</name>
<dbReference type="InterPro" id="IPR007474">
    <property type="entry name" value="ApaG_domain"/>
</dbReference>
<dbReference type="InterPro" id="IPR036767">
    <property type="entry name" value="ApaG_sf"/>
</dbReference>
<gene>
    <name evidence="2" type="ordered locus">Fleli_0857</name>
</gene>
<dbReference type="Gene3D" id="2.60.40.1470">
    <property type="entry name" value="ApaG domain"/>
    <property type="match status" value="1"/>
</dbReference>
<dbReference type="Proteomes" id="UP000006054">
    <property type="component" value="Chromosome"/>
</dbReference>
<dbReference type="SUPFAM" id="SSF110069">
    <property type="entry name" value="ApaG-like"/>
    <property type="match status" value="1"/>
</dbReference>
<proteinExistence type="predicted"/>
<protein>
    <submittedName>
        <fullName evidence="2">Uncharacterized protein affecting Mg2+/Co2+ transport</fullName>
    </submittedName>
</protein>
<dbReference type="HOGENOM" id="CLU_128074_0_0_10"/>
<dbReference type="AlphaFoldDB" id="I4AH79"/>
<dbReference type="Pfam" id="PF04379">
    <property type="entry name" value="DUF525"/>
    <property type="match status" value="1"/>
</dbReference>
<reference evidence="3" key="1">
    <citation type="submission" date="2012-06" db="EMBL/GenBank/DDBJ databases">
        <title>The complete genome of Flexibacter litoralis DSM 6794.</title>
        <authorList>
            <person name="Lucas S."/>
            <person name="Copeland A."/>
            <person name="Lapidus A."/>
            <person name="Glavina del Rio T."/>
            <person name="Dalin E."/>
            <person name="Tice H."/>
            <person name="Bruce D."/>
            <person name="Goodwin L."/>
            <person name="Pitluck S."/>
            <person name="Peters L."/>
            <person name="Ovchinnikova G."/>
            <person name="Lu M."/>
            <person name="Kyrpides N."/>
            <person name="Mavromatis K."/>
            <person name="Ivanova N."/>
            <person name="Brettin T."/>
            <person name="Detter J.C."/>
            <person name="Han C."/>
            <person name="Larimer F."/>
            <person name="Land M."/>
            <person name="Hauser L."/>
            <person name="Markowitz V."/>
            <person name="Cheng J.-F."/>
            <person name="Hugenholtz P."/>
            <person name="Woyke T."/>
            <person name="Wu D."/>
            <person name="Spring S."/>
            <person name="Lang E."/>
            <person name="Kopitz M."/>
            <person name="Brambilla E."/>
            <person name="Klenk H.-P."/>
            <person name="Eisen J.A."/>
        </authorList>
    </citation>
    <scope>NUCLEOTIDE SEQUENCE [LARGE SCALE GENOMIC DNA]</scope>
    <source>
        <strain evidence="3">ATCC 23117 / DSM 6794 / NBRC 15988 / NCIMB 1366 / Sio-4</strain>
    </source>
</reference>
<evidence type="ECO:0000313" key="2">
    <source>
        <dbReference type="EMBL" id="AFM03314.1"/>
    </source>
</evidence>
<accession>I4AH79</accession>
<dbReference type="PANTHER" id="PTHR47191:SF2">
    <property type="entry name" value="OS05G0170800 PROTEIN"/>
    <property type="match status" value="1"/>
</dbReference>
<sequence>MFGDLFSAITDGILVRVRTEFHQKHSHNGNFVFTYYITITNTSNQTVQLMRRHWHIYDSKGTHQEVEGEGVIGQQPILKSGQSHKYVSGCHLKSDMGKMSGTYLMKRIDDETLFEVKIPDFSLIDPVRFN</sequence>
<dbReference type="eggNOG" id="COG2967">
    <property type="taxonomic scope" value="Bacteria"/>
</dbReference>
<dbReference type="PATRIC" id="fig|880071.3.peg.833"/>
<evidence type="ECO:0000259" key="1">
    <source>
        <dbReference type="PROSITE" id="PS51087"/>
    </source>
</evidence>
<dbReference type="EMBL" id="CP003345">
    <property type="protein sequence ID" value="AFM03314.1"/>
    <property type="molecule type" value="Genomic_DNA"/>
</dbReference>